<reference evidence="2" key="1">
    <citation type="submission" date="2023-10" db="EMBL/GenBank/DDBJ databases">
        <title>Genome assemblies of two species of porcelain crab, Petrolisthes cinctipes and Petrolisthes manimaculis (Anomura: Porcellanidae).</title>
        <authorList>
            <person name="Angst P."/>
        </authorList>
    </citation>
    <scope>NUCLEOTIDE SEQUENCE</scope>
    <source>
        <strain evidence="2">PB745_01</strain>
        <tissue evidence="2">Gill</tissue>
    </source>
</reference>
<name>A0AAE1KDP4_PETCI</name>
<sequence length="81" mass="9229">MEPLVPPSGRQATHCVYPLSLEPGQGRQAEDREGGVPGVVRHREKKQGRARVVRDRQDTNETRDREGPRRNKGVRISDFQK</sequence>
<keyword evidence="3" id="KW-1185">Reference proteome</keyword>
<comment type="caution">
    <text evidence="2">The sequence shown here is derived from an EMBL/GenBank/DDBJ whole genome shotgun (WGS) entry which is preliminary data.</text>
</comment>
<gene>
    <name evidence="2" type="ORF">Pcinc_022439</name>
</gene>
<evidence type="ECO:0000256" key="1">
    <source>
        <dbReference type="SAM" id="MobiDB-lite"/>
    </source>
</evidence>
<dbReference type="AlphaFoldDB" id="A0AAE1KDP4"/>
<feature type="compositionally biased region" description="Basic and acidic residues" evidence="1">
    <location>
        <begin position="52"/>
        <end position="69"/>
    </location>
</feature>
<evidence type="ECO:0000313" key="3">
    <source>
        <dbReference type="Proteomes" id="UP001286313"/>
    </source>
</evidence>
<feature type="compositionally biased region" description="Basic residues" evidence="1">
    <location>
        <begin position="40"/>
        <end position="51"/>
    </location>
</feature>
<protein>
    <submittedName>
        <fullName evidence="2">Uncharacterized protein</fullName>
    </submittedName>
</protein>
<proteinExistence type="predicted"/>
<organism evidence="2 3">
    <name type="scientific">Petrolisthes cinctipes</name>
    <name type="common">Flat porcelain crab</name>
    <dbReference type="NCBI Taxonomy" id="88211"/>
    <lineage>
        <taxon>Eukaryota</taxon>
        <taxon>Metazoa</taxon>
        <taxon>Ecdysozoa</taxon>
        <taxon>Arthropoda</taxon>
        <taxon>Crustacea</taxon>
        <taxon>Multicrustacea</taxon>
        <taxon>Malacostraca</taxon>
        <taxon>Eumalacostraca</taxon>
        <taxon>Eucarida</taxon>
        <taxon>Decapoda</taxon>
        <taxon>Pleocyemata</taxon>
        <taxon>Anomura</taxon>
        <taxon>Galatheoidea</taxon>
        <taxon>Porcellanidae</taxon>
        <taxon>Petrolisthes</taxon>
    </lineage>
</organism>
<evidence type="ECO:0000313" key="2">
    <source>
        <dbReference type="EMBL" id="KAK3872481.1"/>
    </source>
</evidence>
<accession>A0AAE1KDP4</accession>
<dbReference type="EMBL" id="JAWQEG010002367">
    <property type="protein sequence ID" value="KAK3872481.1"/>
    <property type="molecule type" value="Genomic_DNA"/>
</dbReference>
<dbReference type="Proteomes" id="UP001286313">
    <property type="component" value="Unassembled WGS sequence"/>
</dbReference>
<feature type="region of interest" description="Disordered" evidence="1">
    <location>
        <begin position="21"/>
        <end position="81"/>
    </location>
</feature>